<evidence type="ECO:0000313" key="4">
    <source>
        <dbReference type="Proteomes" id="UP000198122"/>
    </source>
</evidence>
<feature type="compositionally biased region" description="Polar residues" evidence="1">
    <location>
        <begin position="21"/>
        <end position="33"/>
    </location>
</feature>
<dbReference type="AlphaFoldDB" id="A0A212T5M4"/>
<proteinExistence type="predicted"/>
<dbReference type="InterPro" id="IPR052179">
    <property type="entry name" value="DD-CPase-like"/>
</dbReference>
<dbReference type="InterPro" id="IPR009045">
    <property type="entry name" value="Zn_M74/Hedgehog-like"/>
</dbReference>
<keyword evidence="3" id="KW-0378">Hydrolase</keyword>
<name>A0A212T5M4_9MICO</name>
<dbReference type="SUPFAM" id="SSF55166">
    <property type="entry name" value="Hedgehog/DD-peptidase"/>
    <property type="match status" value="1"/>
</dbReference>
<evidence type="ECO:0000256" key="1">
    <source>
        <dbReference type="SAM" id="MobiDB-lite"/>
    </source>
</evidence>
<dbReference type="PANTHER" id="PTHR34385:SF1">
    <property type="entry name" value="PEPTIDOGLYCAN L-ALANYL-D-GLUTAMATE ENDOPEPTIDASE CWLK"/>
    <property type="match status" value="1"/>
</dbReference>
<dbReference type="CDD" id="cd14852">
    <property type="entry name" value="LD-carboxypeptidase"/>
    <property type="match status" value="1"/>
</dbReference>
<sequence length="306" mass="32747">MALAVLALGGLTSCGGGSGSAQSTPPSKESPQSPGDEGAAGTSPDGSEGPGQGEPSASEVDPPDAPGEGSPGGGQPEESPSSRPTTGLPHPEGDPQPHPAPGEGGAHYRGDYLHPESITPHEVTVVTPWTIVNRVNALPADYEPELVEVAGSALEKQPTMRLAPEAARAWEALRAAAAADGVELRLNAAYRSYDEQQRTWKEYEAKDPDHVFVYTAAPGRSEHQTGLAVDIADMPKFPNPVTDNARGRWLTQHAAEHGWILRYPKDRQAETGYRYEAWHWRYVGPQLARQLAEEDQTMEQWAGLVE</sequence>
<accession>A0A212T5M4</accession>
<dbReference type="InterPro" id="IPR003709">
    <property type="entry name" value="VanY-like_core_dom"/>
</dbReference>
<protein>
    <submittedName>
        <fullName evidence="3">D-alanyl-D-alanine carboxypeptidase</fullName>
    </submittedName>
</protein>
<dbReference type="GO" id="GO:0004180">
    <property type="term" value="F:carboxypeptidase activity"/>
    <property type="evidence" value="ECO:0007669"/>
    <property type="project" value="UniProtKB-KW"/>
</dbReference>
<dbReference type="Proteomes" id="UP000198122">
    <property type="component" value="Unassembled WGS sequence"/>
</dbReference>
<dbReference type="EMBL" id="FYEZ01000001">
    <property type="protein sequence ID" value="SNC61347.1"/>
    <property type="molecule type" value="Genomic_DNA"/>
</dbReference>
<dbReference type="InterPro" id="IPR058193">
    <property type="entry name" value="VanY/YodJ_core_dom"/>
</dbReference>
<keyword evidence="3" id="KW-0121">Carboxypeptidase</keyword>
<dbReference type="Gene3D" id="3.30.1380.10">
    <property type="match status" value="1"/>
</dbReference>
<dbReference type="Pfam" id="PF02557">
    <property type="entry name" value="VanY"/>
    <property type="match status" value="1"/>
</dbReference>
<organism evidence="3 4">
    <name type="scientific">Kytococcus aerolatus</name>
    <dbReference type="NCBI Taxonomy" id="592308"/>
    <lineage>
        <taxon>Bacteria</taxon>
        <taxon>Bacillati</taxon>
        <taxon>Actinomycetota</taxon>
        <taxon>Actinomycetes</taxon>
        <taxon>Micrococcales</taxon>
        <taxon>Kytococcaceae</taxon>
        <taxon>Kytococcus</taxon>
    </lineage>
</organism>
<keyword evidence="4" id="KW-1185">Reference proteome</keyword>
<dbReference type="GO" id="GO:0006508">
    <property type="term" value="P:proteolysis"/>
    <property type="evidence" value="ECO:0007669"/>
    <property type="project" value="InterPro"/>
</dbReference>
<evidence type="ECO:0000259" key="2">
    <source>
        <dbReference type="Pfam" id="PF02557"/>
    </source>
</evidence>
<feature type="domain" description="D-alanyl-D-alanine carboxypeptidase-like core" evidence="2">
    <location>
        <begin position="161"/>
        <end position="284"/>
    </location>
</feature>
<keyword evidence="3" id="KW-0645">Protease</keyword>
<feature type="compositionally biased region" description="Low complexity" evidence="1">
    <location>
        <begin position="1"/>
        <end position="11"/>
    </location>
</feature>
<reference evidence="3 4" key="1">
    <citation type="submission" date="2017-06" db="EMBL/GenBank/DDBJ databases">
        <authorList>
            <person name="Kim H.J."/>
            <person name="Triplett B.A."/>
        </authorList>
    </citation>
    <scope>NUCLEOTIDE SEQUENCE [LARGE SCALE GENOMIC DNA]</scope>
    <source>
        <strain evidence="3 4">DSM 22179</strain>
    </source>
</reference>
<evidence type="ECO:0000313" key="3">
    <source>
        <dbReference type="EMBL" id="SNC61347.1"/>
    </source>
</evidence>
<feature type="region of interest" description="Disordered" evidence="1">
    <location>
        <begin position="1"/>
        <end position="114"/>
    </location>
</feature>
<gene>
    <name evidence="3" type="ORF">SAMN05445756_0463</name>
</gene>
<dbReference type="PANTHER" id="PTHR34385">
    <property type="entry name" value="D-ALANYL-D-ALANINE CARBOXYPEPTIDASE"/>
    <property type="match status" value="1"/>
</dbReference>